<proteinExistence type="predicted"/>
<sequence length="98" mass="11239">MDEFIKDLSRNFFQKLVNHTNPAVLDQLNYTHNNGKYAFLYATTKWSTPLSLHNLSLLPCPAAPCSISPIAAFAFILPTHPPYLPDRFSHVSHLNYHW</sequence>
<gene>
    <name evidence="1" type="ORF">AVEN_161607_1</name>
</gene>
<organism evidence="1 2">
    <name type="scientific">Araneus ventricosus</name>
    <name type="common">Orbweaver spider</name>
    <name type="synonym">Epeira ventricosa</name>
    <dbReference type="NCBI Taxonomy" id="182803"/>
    <lineage>
        <taxon>Eukaryota</taxon>
        <taxon>Metazoa</taxon>
        <taxon>Ecdysozoa</taxon>
        <taxon>Arthropoda</taxon>
        <taxon>Chelicerata</taxon>
        <taxon>Arachnida</taxon>
        <taxon>Araneae</taxon>
        <taxon>Araneomorphae</taxon>
        <taxon>Entelegynae</taxon>
        <taxon>Araneoidea</taxon>
        <taxon>Araneidae</taxon>
        <taxon>Araneus</taxon>
    </lineage>
</organism>
<comment type="caution">
    <text evidence="1">The sequence shown here is derived from an EMBL/GenBank/DDBJ whole genome shotgun (WGS) entry which is preliminary data.</text>
</comment>
<dbReference type="Proteomes" id="UP000499080">
    <property type="component" value="Unassembled WGS sequence"/>
</dbReference>
<evidence type="ECO:0000313" key="2">
    <source>
        <dbReference type="Proteomes" id="UP000499080"/>
    </source>
</evidence>
<reference evidence="1 2" key="1">
    <citation type="journal article" date="2019" name="Sci. Rep.">
        <title>Orb-weaving spider Araneus ventricosus genome elucidates the spidroin gene catalogue.</title>
        <authorList>
            <person name="Kono N."/>
            <person name="Nakamura H."/>
            <person name="Ohtoshi R."/>
            <person name="Moran D.A.P."/>
            <person name="Shinohara A."/>
            <person name="Yoshida Y."/>
            <person name="Fujiwara M."/>
            <person name="Mori M."/>
            <person name="Tomita M."/>
            <person name="Arakawa K."/>
        </authorList>
    </citation>
    <scope>NUCLEOTIDE SEQUENCE [LARGE SCALE GENOMIC DNA]</scope>
</reference>
<evidence type="ECO:0000313" key="1">
    <source>
        <dbReference type="EMBL" id="GBM42849.1"/>
    </source>
</evidence>
<dbReference type="AlphaFoldDB" id="A0A4Y2FR80"/>
<keyword evidence="2" id="KW-1185">Reference proteome</keyword>
<dbReference type="EMBL" id="BGPR01001007">
    <property type="protein sequence ID" value="GBM42849.1"/>
    <property type="molecule type" value="Genomic_DNA"/>
</dbReference>
<accession>A0A4Y2FR80</accession>
<protein>
    <submittedName>
        <fullName evidence="1">Uncharacterized protein</fullName>
    </submittedName>
</protein>
<name>A0A4Y2FR80_ARAVE</name>